<evidence type="ECO:0000256" key="2">
    <source>
        <dbReference type="ARBA" id="ARBA00004370"/>
    </source>
</evidence>
<dbReference type="OrthoDB" id="1931120at2"/>
<dbReference type="InterPro" id="IPR036890">
    <property type="entry name" value="HATPase_C_sf"/>
</dbReference>
<dbReference type="SMART" id="SM00387">
    <property type="entry name" value="HATPase_c"/>
    <property type="match status" value="1"/>
</dbReference>
<keyword evidence="10" id="KW-0175">Coiled coil</keyword>
<gene>
    <name evidence="14" type="ORF">B5F75_04210</name>
</gene>
<dbReference type="Proteomes" id="UP000196368">
    <property type="component" value="Unassembled WGS sequence"/>
</dbReference>
<evidence type="ECO:0000259" key="13">
    <source>
        <dbReference type="PROSITE" id="PS50885"/>
    </source>
</evidence>
<organism evidence="14 15">
    <name type="scientific">Candidatus Avelusimicrobium gallicola</name>
    <dbReference type="NCBI Taxonomy" id="2562704"/>
    <lineage>
        <taxon>Bacteria</taxon>
        <taxon>Pseudomonadati</taxon>
        <taxon>Elusimicrobiota</taxon>
        <taxon>Elusimicrobia</taxon>
        <taxon>Elusimicrobiales</taxon>
        <taxon>Elusimicrobiaceae</taxon>
        <taxon>Candidatus Avelusimicrobium</taxon>
    </lineage>
</organism>
<dbReference type="InterPro" id="IPR003660">
    <property type="entry name" value="HAMP_dom"/>
</dbReference>
<dbReference type="RefSeq" id="WP_087288260.1">
    <property type="nucleotide sequence ID" value="NZ_NFJD01000002.1"/>
</dbReference>
<feature type="transmembrane region" description="Helical" evidence="11">
    <location>
        <begin position="288"/>
        <end position="310"/>
    </location>
</feature>
<dbReference type="Gene3D" id="3.30.565.10">
    <property type="entry name" value="Histidine kinase-like ATPase, C-terminal domain"/>
    <property type="match status" value="1"/>
</dbReference>
<dbReference type="Gene3D" id="3.30.450.20">
    <property type="entry name" value="PAS domain"/>
    <property type="match status" value="1"/>
</dbReference>
<evidence type="ECO:0000256" key="4">
    <source>
        <dbReference type="ARBA" id="ARBA00022553"/>
    </source>
</evidence>
<keyword evidence="15" id="KW-1185">Reference proteome</keyword>
<dbReference type="Gene3D" id="6.10.340.10">
    <property type="match status" value="1"/>
</dbReference>
<dbReference type="EMBL" id="NFJD01000002">
    <property type="protein sequence ID" value="OUO57058.1"/>
    <property type="molecule type" value="Genomic_DNA"/>
</dbReference>
<proteinExistence type="predicted"/>
<evidence type="ECO:0000256" key="9">
    <source>
        <dbReference type="ARBA" id="ARBA00023012"/>
    </source>
</evidence>
<feature type="transmembrane region" description="Helical" evidence="11">
    <location>
        <begin position="9"/>
        <end position="33"/>
    </location>
</feature>
<protein>
    <recommendedName>
        <fullName evidence="3">histidine kinase</fullName>
        <ecNumber evidence="3">2.7.13.3</ecNumber>
    </recommendedName>
</protein>
<evidence type="ECO:0000256" key="7">
    <source>
        <dbReference type="ARBA" id="ARBA00022777"/>
    </source>
</evidence>
<dbReference type="SMART" id="SM00304">
    <property type="entry name" value="HAMP"/>
    <property type="match status" value="1"/>
</dbReference>
<dbReference type="PROSITE" id="PS50885">
    <property type="entry name" value="HAMP"/>
    <property type="match status" value="1"/>
</dbReference>
<keyword evidence="11" id="KW-0472">Membrane</keyword>
<dbReference type="InterPro" id="IPR005467">
    <property type="entry name" value="His_kinase_dom"/>
</dbReference>
<evidence type="ECO:0000256" key="10">
    <source>
        <dbReference type="SAM" id="Coils"/>
    </source>
</evidence>
<comment type="catalytic activity">
    <reaction evidence="1">
        <text>ATP + protein L-histidine = ADP + protein N-phospho-L-histidine.</text>
        <dbReference type="EC" id="2.7.13.3"/>
    </reaction>
</comment>
<keyword evidence="11" id="KW-0812">Transmembrane</keyword>
<keyword evidence="7" id="KW-0418">Kinase</keyword>
<keyword evidence="11" id="KW-1133">Transmembrane helix</keyword>
<evidence type="ECO:0000256" key="11">
    <source>
        <dbReference type="SAM" id="Phobius"/>
    </source>
</evidence>
<dbReference type="InterPro" id="IPR003661">
    <property type="entry name" value="HisK_dim/P_dom"/>
</dbReference>
<evidence type="ECO:0000256" key="1">
    <source>
        <dbReference type="ARBA" id="ARBA00000085"/>
    </source>
</evidence>
<evidence type="ECO:0000256" key="8">
    <source>
        <dbReference type="ARBA" id="ARBA00022840"/>
    </source>
</evidence>
<name>A0A1Y4DJE2_9BACT</name>
<keyword evidence="9" id="KW-0902">Two-component regulatory system</keyword>
<dbReference type="PANTHER" id="PTHR43065">
    <property type="entry name" value="SENSOR HISTIDINE KINASE"/>
    <property type="match status" value="1"/>
</dbReference>
<dbReference type="PANTHER" id="PTHR43065:SF10">
    <property type="entry name" value="PEROXIDE STRESS-ACTIVATED HISTIDINE KINASE MAK3"/>
    <property type="match status" value="1"/>
</dbReference>
<dbReference type="Pfam" id="PF02518">
    <property type="entry name" value="HATPase_c"/>
    <property type="match status" value="1"/>
</dbReference>
<dbReference type="GO" id="GO:0016020">
    <property type="term" value="C:membrane"/>
    <property type="evidence" value="ECO:0007669"/>
    <property type="project" value="UniProtKB-SubCell"/>
</dbReference>
<dbReference type="GO" id="GO:0000155">
    <property type="term" value="F:phosphorelay sensor kinase activity"/>
    <property type="evidence" value="ECO:0007669"/>
    <property type="project" value="InterPro"/>
</dbReference>
<dbReference type="SMART" id="SM00388">
    <property type="entry name" value="HisKA"/>
    <property type="match status" value="1"/>
</dbReference>
<feature type="domain" description="HAMP" evidence="13">
    <location>
        <begin position="311"/>
        <end position="366"/>
    </location>
</feature>
<evidence type="ECO:0000256" key="6">
    <source>
        <dbReference type="ARBA" id="ARBA00022741"/>
    </source>
</evidence>
<dbReference type="SUPFAM" id="SSF47384">
    <property type="entry name" value="Homodimeric domain of signal transducing histidine kinase"/>
    <property type="match status" value="1"/>
</dbReference>
<dbReference type="CDD" id="cd00082">
    <property type="entry name" value="HisKA"/>
    <property type="match status" value="1"/>
</dbReference>
<accession>A0A1Y4DJE2</accession>
<dbReference type="CDD" id="cd06225">
    <property type="entry name" value="HAMP"/>
    <property type="match status" value="1"/>
</dbReference>
<dbReference type="InterPro" id="IPR003594">
    <property type="entry name" value="HATPase_dom"/>
</dbReference>
<reference evidence="15" key="1">
    <citation type="submission" date="2017-04" db="EMBL/GenBank/DDBJ databases">
        <title>Function of individual gut microbiota members based on whole genome sequencing of pure cultures obtained from chicken caecum.</title>
        <authorList>
            <person name="Medvecky M."/>
            <person name="Cejkova D."/>
            <person name="Polansky O."/>
            <person name="Karasova D."/>
            <person name="Kubasova T."/>
            <person name="Cizek A."/>
            <person name="Rychlik I."/>
        </authorList>
    </citation>
    <scope>NUCLEOTIDE SEQUENCE [LARGE SCALE GENOMIC DNA]</scope>
    <source>
        <strain evidence="15">An273</strain>
    </source>
</reference>
<dbReference type="SUPFAM" id="SSF55874">
    <property type="entry name" value="ATPase domain of HSP90 chaperone/DNA topoisomerase II/histidine kinase"/>
    <property type="match status" value="1"/>
</dbReference>
<evidence type="ECO:0000256" key="3">
    <source>
        <dbReference type="ARBA" id="ARBA00012438"/>
    </source>
</evidence>
<dbReference type="Gene3D" id="1.10.287.130">
    <property type="match status" value="1"/>
</dbReference>
<evidence type="ECO:0000313" key="15">
    <source>
        <dbReference type="Proteomes" id="UP000196368"/>
    </source>
</evidence>
<evidence type="ECO:0000256" key="5">
    <source>
        <dbReference type="ARBA" id="ARBA00022679"/>
    </source>
</evidence>
<keyword evidence="8" id="KW-0067">ATP-binding</keyword>
<dbReference type="PRINTS" id="PR00344">
    <property type="entry name" value="BCTRLSENSOR"/>
</dbReference>
<dbReference type="PROSITE" id="PS50109">
    <property type="entry name" value="HIS_KIN"/>
    <property type="match status" value="1"/>
</dbReference>
<evidence type="ECO:0000259" key="12">
    <source>
        <dbReference type="PROSITE" id="PS50109"/>
    </source>
</evidence>
<dbReference type="InterPro" id="IPR036097">
    <property type="entry name" value="HisK_dim/P_sf"/>
</dbReference>
<comment type="subcellular location">
    <subcellularLocation>
        <location evidence="2">Membrane</location>
    </subcellularLocation>
</comment>
<keyword evidence="4" id="KW-0597">Phosphoprotein</keyword>
<sequence length="631" mass="69659">MHIKRFNGLFAKAVLVLILISIVPVVIIAYHVMGVDSRILKNEILQKQQTVASRLASVARAHINRKAQLFSIFVDLHTDFGGHDFINEQDLKYLLARNPAIVYLAVLNPSGVQLFSAGTPAGTVNYAEMLPHIVEVCVQRGKDYISEVYQRKGGLFALLAFPVRQHLGDTRVSGVLVAEMNLKEMGESLSQAYPLDMNAIIATEDGKIISYNGAPDGLAQEPQPEMEAKVQAINAQLGDEPSGEVRLPDGDSVLVAVANLSLPGWKVYVDQPANVAAQLFVESTFHSFWDVIVLVLAMLAFVLIVSYWVIKPITRPLERLREAAVKQREKEDYVVKKEDVEIPNNEIGELAAAFVDMSGTLHTRRQELLRAQTELAQVNQALEKRVEERTHELKAASKELVKAERLAAIGQMASIISHEIRNPLAVISNATRLIKMLVASPDPKLTKQFGIIDSEIKQANSIISEVLGYARTRELMLTTVDLNSYLRELLLSYPFIPGITLKDELDPESVRIKVDAEEIKQAIRNVVSNAIEAMPNGGTLTVGTKIGRRLVCIYIADQGTGITEEVRHKMFAPFFTTKARGTGLGLAVVGKAISRHKGKLFIHSVPGKGTCFQIYLKIYRKPGDTNYGEAS</sequence>
<dbReference type="GO" id="GO:0005524">
    <property type="term" value="F:ATP binding"/>
    <property type="evidence" value="ECO:0007669"/>
    <property type="project" value="UniProtKB-KW"/>
</dbReference>
<feature type="domain" description="Histidine kinase" evidence="12">
    <location>
        <begin position="415"/>
        <end position="620"/>
    </location>
</feature>
<keyword evidence="5" id="KW-0808">Transferase</keyword>
<dbReference type="AlphaFoldDB" id="A0A1Y4DJE2"/>
<dbReference type="Pfam" id="PF00512">
    <property type="entry name" value="HisKA"/>
    <property type="match status" value="1"/>
</dbReference>
<dbReference type="InterPro" id="IPR004358">
    <property type="entry name" value="Sig_transdc_His_kin-like_C"/>
</dbReference>
<evidence type="ECO:0000313" key="14">
    <source>
        <dbReference type="EMBL" id="OUO57058.1"/>
    </source>
</evidence>
<feature type="coiled-coil region" evidence="10">
    <location>
        <begin position="365"/>
        <end position="406"/>
    </location>
</feature>
<comment type="caution">
    <text evidence="14">The sequence shown here is derived from an EMBL/GenBank/DDBJ whole genome shotgun (WGS) entry which is preliminary data.</text>
</comment>
<dbReference type="EC" id="2.7.13.3" evidence="3"/>
<keyword evidence="6" id="KW-0547">Nucleotide-binding</keyword>